<organism evidence="1 2">
    <name type="scientific">Nocardioides aestuarii</name>
    <dbReference type="NCBI Taxonomy" id="252231"/>
    <lineage>
        <taxon>Bacteria</taxon>
        <taxon>Bacillati</taxon>
        <taxon>Actinomycetota</taxon>
        <taxon>Actinomycetes</taxon>
        <taxon>Propionibacteriales</taxon>
        <taxon>Nocardioidaceae</taxon>
        <taxon>Nocardioides</taxon>
    </lineage>
</organism>
<dbReference type="Proteomes" id="UP001597351">
    <property type="component" value="Unassembled WGS sequence"/>
</dbReference>
<evidence type="ECO:0000313" key="2">
    <source>
        <dbReference type="Proteomes" id="UP001597351"/>
    </source>
</evidence>
<comment type="caution">
    <text evidence="1">The sequence shown here is derived from an EMBL/GenBank/DDBJ whole genome shotgun (WGS) entry which is preliminary data.</text>
</comment>
<sequence>MLMAAVLGDLVGSRRSEDRVALHARVQRALAEVNEMLSPVVPLRLTVGDEYQGGFATVGEAVRATLRLRLALAADVRHGLGWGSADLLQDEPRVEDGPAWWVARDAIVAVEEEAARPATRWRRTSYRRAEGTDGPDPATLEAMLILRDRAVADLDDRGLRLLDGLLGGRTQRDLADDLGISASAVSQRVRSDGLSAIVAADEALVVAP</sequence>
<protein>
    <submittedName>
        <fullName evidence="1">SatD family protein</fullName>
    </submittedName>
</protein>
<evidence type="ECO:0000313" key="1">
    <source>
        <dbReference type="EMBL" id="MFD1949090.1"/>
    </source>
</evidence>
<keyword evidence="2" id="KW-1185">Reference proteome</keyword>
<dbReference type="Pfam" id="PF16264">
    <property type="entry name" value="SatD"/>
    <property type="match status" value="1"/>
</dbReference>
<dbReference type="RefSeq" id="WP_343921108.1">
    <property type="nucleotide sequence ID" value="NZ_BAAAJT010000003.1"/>
</dbReference>
<dbReference type="EMBL" id="JBHUGD010000004">
    <property type="protein sequence ID" value="MFD1949090.1"/>
    <property type="molecule type" value="Genomic_DNA"/>
</dbReference>
<dbReference type="InterPro" id="IPR032580">
    <property type="entry name" value="SatD"/>
</dbReference>
<proteinExistence type="predicted"/>
<gene>
    <name evidence="1" type="ORF">ACFSDE_19960</name>
</gene>
<accession>A0ABW4TT33</accession>
<name>A0ABW4TT33_9ACTN</name>
<reference evidence="2" key="1">
    <citation type="journal article" date="2019" name="Int. J. Syst. Evol. Microbiol.">
        <title>The Global Catalogue of Microorganisms (GCM) 10K type strain sequencing project: providing services to taxonomists for standard genome sequencing and annotation.</title>
        <authorList>
            <consortium name="The Broad Institute Genomics Platform"/>
            <consortium name="The Broad Institute Genome Sequencing Center for Infectious Disease"/>
            <person name="Wu L."/>
            <person name="Ma J."/>
        </authorList>
    </citation>
    <scope>NUCLEOTIDE SEQUENCE [LARGE SCALE GENOMIC DNA]</scope>
    <source>
        <strain evidence="2">CGMCC 1.12477</strain>
    </source>
</reference>